<evidence type="ECO:0000256" key="7">
    <source>
        <dbReference type="ARBA" id="ARBA00023136"/>
    </source>
</evidence>
<keyword evidence="7" id="KW-0472">Membrane</keyword>
<name>A0AAW5QTR0_9HYPH</name>
<dbReference type="EMBL" id="JALIDZ010000002">
    <property type="protein sequence ID" value="MCT8971058.1"/>
    <property type="molecule type" value="Genomic_DNA"/>
</dbReference>
<evidence type="ECO:0000256" key="4">
    <source>
        <dbReference type="ARBA" id="ARBA00022679"/>
    </source>
</evidence>
<organism evidence="10 11">
    <name type="scientific">Microbaculum marinisediminis</name>
    <dbReference type="NCBI Taxonomy" id="2931392"/>
    <lineage>
        <taxon>Bacteria</taxon>
        <taxon>Pseudomonadati</taxon>
        <taxon>Pseudomonadota</taxon>
        <taxon>Alphaproteobacteria</taxon>
        <taxon>Hyphomicrobiales</taxon>
        <taxon>Tepidamorphaceae</taxon>
        <taxon>Microbaculum</taxon>
    </lineage>
</organism>
<reference evidence="10 11" key="1">
    <citation type="submission" date="2022-04" db="EMBL/GenBank/DDBJ databases">
        <authorList>
            <person name="Ye Y.-Q."/>
            <person name="Du Z.-J."/>
        </authorList>
    </citation>
    <scope>NUCLEOTIDE SEQUENCE [LARGE SCALE GENOMIC DNA]</scope>
    <source>
        <strain evidence="10 11">A6E488</strain>
    </source>
</reference>
<dbReference type="AlphaFoldDB" id="A0AAW5QTR0"/>
<dbReference type="InterPro" id="IPR003362">
    <property type="entry name" value="Bact_transf"/>
</dbReference>
<dbReference type="GO" id="GO:0005886">
    <property type="term" value="C:plasma membrane"/>
    <property type="evidence" value="ECO:0007669"/>
    <property type="project" value="UniProtKB-SubCell"/>
</dbReference>
<dbReference type="Pfam" id="PF02397">
    <property type="entry name" value="Bac_transf"/>
    <property type="match status" value="1"/>
</dbReference>
<proteinExistence type="inferred from homology"/>
<sequence>MLLTAPISIPIVLSLALLVRRDGGKAFYRQDRLGKNGRTFKLWKLRTMVPDAERFLVEYLEQNPEAAREWHETQKLRRDPRVTRLGEFMRKHSIDELPQLWNVLIGDMSLVGPRPMLPDQEALYPGHAYFLMRPGLTGLWQISARNDGTFASRAAYDDRYEEIKSLRVDLAIMLSTVGVVVRGTGL</sequence>
<evidence type="ECO:0000256" key="5">
    <source>
        <dbReference type="ARBA" id="ARBA00022692"/>
    </source>
</evidence>
<gene>
    <name evidence="10" type="ORF">MUB46_04220</name>
</gene>
<evidence type="ECO:0000256" key="8">
    <source>
        <dbReference type="ARBA" id="ARBA00023169"/>
    </source>
</evidence>
<evidence type="ECO:0000256" key="6">
    <source>
        <dbReference type="ARBA" id="ARBA00022989"/>
    </source>
</evidence>
<feature type="domain" description="Bacterial sugar transferase" evidence="9">
    <location>
        <begin position="4"/>
        <end position="181"/>
    </location>
</feature>
<comment type="caution">
    <text evidence="10">The sequence shown here is derived from an EMBL/GenBank/DDBJ whole genome shotgun (WGS) entry which is preliminary data.</text>
</comment>
<keyword evidence="11" id="KW-1185">Reference proteome</keyword>
<keyword evidence="8" id="KW-0270">Exopolysaccharide synthesis</keyword>
<dbReference type="PANTHER" id="PTHR30576:SF4">
    <property type="entry name" value="UNDECAPRENYL-PHOSPHATE GALACTOSE PHOSPHOTRANSFERASE"/>
    <property type="match status" value="1"/>
</dbReference>
<accession>A0AAW5QTR0</accession>
<dbReference type="GO" id="GO:0016780">
    <property type="term" value="F:phosphotransferase activity, for other substituted phosphate groups"/>
    <property type="evidence" value="ECO:0007669"/>
    <property type="project" value="TreeGrafter"/>
</dbReference>
<evidence type="ECO:0000313" key="10">
    <source>
        <dbReference type="EMBL" id="MCT8971058.1"/>
    </source>
</evidence>
<evidence type="ECO:0000313" key="11">
    <source>
        <dbReference type="Proteomes" id="UP001320898"/>
    </source>
</evidence>
<keyword evidence="6" id="KW-1133">Transmembrane helix</keyword>
<dbReference type="GO" id="GO:0000271">
    <property type="term" value="P:polysaccharide biosynthetic process"/>
    <property type="evidence" value="ECO:0007669"/>
    <property type="project" value="UniProtKB-KW"/>
</dbReference>
<keyword evidence="3" id="KW-1003">Cell membrane</keyword>
<comment type="similarity">
    <text evidence="2">Belongs to the bacterial sugar transferase family.</text>
</comment>
<keyword evidence="4 10" id="KW-0808">Transferase</keyword>
<keyword evidence="5" id="KW-0812">Transmembrane</keyword>
<comment type="subcellular location">
    <subcellularLocation>
        <location evidence="1">Cell membrane</location>
    </subcellularLocation>
</comment>
<evidence type="ECO:0000259" key="9">
    <source>
        <dbReference type="Pfam" id="PF02397"/>
    </source>
</evidence>
<evidence type="ECO:0000256" key="2">
    <source>
        <dbReference type="ARBA" id="ARBA00006464"/>
    </source>
</evidence>
<protein>
    <submittedName>
        <fullName evidence="10">Sugar transferase</fullName>
    </submittedName>
</protein>
<dbReference type="Proteomes" id="UP001320898">
    <property type="component" value="Unassembled WGS sequence"/>
</dbReference>
<evidence type="ECO:0000256" key="1">
    <source>
        <dbReference type="ARBA" id="ARBA00004236"/>
    </source>
</evidence>
<dbReference type="PANTHER" id="PTHR30576">
    <property type="entry name" value="COLANIC BIOSYNTHESIS UDP-GLUCOSE LIPID CARRIER TRANSFERASE"/>
    <property type="match status" value="1"/>
</dbReference>
<evidence type="ECO:0000256" key="3">
    <source>
        <dbReference type="ARBA" id="ARBA00022475"/>
    </source>
</evidence>